<dbReference type="InterPro" id="IPR006262">
    <property type="entry name" value="Cyt_deam_tetra"/>
</dbReference>
<dbReference type="NCBIfam" id="NF004064">
    <property type="entry name" value="PRK05578.1"/>
    <property type="match status" value="1"/>
</dbReference>
<comment type="cofactor">
    <cofactor evidence="1 12">
        <name>Zn(2+)</name>
        <dbReference type="ChEBI" id="CHEBI:29105"/>
    </cofactor>
</comment>
<evidence type="ECO:0000256" key="12">
    <source>
        <dbReference type="RuleBase" id="RU364006"/>
    </source>
</evidence>
<accession>A0ABW3Y759</accession>
<evidence type="ECO:0000256" key="1">
    <source>
        <dbReference type="ARBA" id="ARBA00001947"/>
    </source>
</evidence>
<evidence type="ECO:0000256" key="10">
    <source>
        <dbReference type="ARBA" id="ARBA00049252"/>
    </source>
</evidence>
<dbReference type="InterPro" id="IPR050202">
    <property type="entry name" value="Cyt/Deoxycyt_deaminase"/>
</dbReference>
<dbReference type="NCBIfam" id="TIGR01354">
    <property type="entry name" value="cyt_deam_tetra"/>
    <property type="match status" value="1"/>
</dbReference>
<organism evidence="14 15">
    <name type="scientific">Namhaeicola litoreus</name>
    <dbReference type="NCBI Taxonomy" id="1052145"/>
    <lineage>
        <taxon>Bacteria</taxon>
        <taxon>Pseudomonadati</taxon>
        <taxon>Bacteroidota</taxon>
        <taxon>Flavobacteriia</taxon>
        <taxon>Flavobacteriales</taxon>
        <taxon>Flavobacteriaceae</taxon>
        <taxon>Namhaeicola</taxon>
    </lineage>
</organism>
<evidence type="ECO:0000313" key="15">
    <source>
        <dbReference type="Proteomes" id="UP001597201"/>
    </source>
</evidence>
<dbReference type="PANTHER" id="PTHR11644">
    <property type="entry name" value="CYTIDINE DEAMINASE"/>
    <property type="match status" value="1"/>
</dbReference>
<keyword evidence="6 12" id="KW-0479">Metal-binding</keyword>
<evidence type="ECO:0000256" key="8">
    <source>
        <dbReference type="ARBA" id="ARBA00022833"/>
    </source>
</evidence>
<dbReference type="SUPFAM" id="SSF53927">
    <property type="entry name" value="Cytidine deaminase-like"/>
    <property type="match status" value="1"/>
</dbReference>
<dbReference type="Pfam" id="PF00383">
    <property type="entry name" value="dCMP_cyt_deam_1"/>
    <property type="match status" value="1"/>
</dbReference>
<sequence>MKDLEHQIKFIEIEDRLSLNEQEKELLSIAESARDKAYAPYSKFLVGASVLLENGKIITGNNQENAAYPSGMCAERVAVWKAMSEFPELEIKSVFIVAKSLNHKITEPIPPCGGCRQTLLEYEFRQKKPITIYFSGESGKIIKVESINQLLPFAFNPNYL</sequence>
<dbReference type="RefSeq" id="WP_377180358.1">
    <property type="nucleotide sequence ID" value="NZ_JBHTMY010000004.1"/>
</dbReference>
<evidence type="ECO:0000259" key="13">
    <source>
        <dbReference type="PROSITE" id="PS51747"/>
    </source>
</evidence>
<dbReference type="GO" id="GO:0004126">
    <property type="term" value="F:cytidine deaminase activity"/>
    <property type="evidence" value="ECO:0007669"/>
    <property type="project" value="UniProtKB-EC"/>
</dbReference>
<evidence type="ECO:0000256" key="3">
    <source>
        <dbReference type="ARBA" id="ARBA00006576"/>
    </source>
</evidence>
<dbReference type="EC" id="3.5.4.5" evidence="4 12"/>
<proteinExistence type="inferred from homology"/>
<evidence type="ECO:0000313" key="14">
    <source>
        <dbReference type="EMBL" id="MFD1316882.1"/>
    </source>
</evidence>
<feature type="domain" description="CMP/dCMP-type deaminase" evidence="13">
    <location>
        <begin position="21"/>
        <end position="158"/>
    </location>
</feature>
<dbReference type="PROSITE" id="PS51747">
    <property type="entry name" value="CYT_DCMP_DEAMINASES_2"/>
    <property type="match status" value="1"/>
</dbReference>
<comment type="catalytic activity">
    <reaction evidence="11 12">
        <text>cytidine + H2O + H(+) = uridine + NH4(+)</text>
        <dbReference type="Rhea" id="RHEA:16069"/>
        <dbReference type="ChEBI" id="CHEBI:15377"/>
        <dbReference type="ChEBI" id="CHEBI:15378"/>
        <dbReference type="ChEBI" id="CHEBI:16704"/>
        <dbReference type="ChEBI" id="CHEBI:17562"/>
        <dbReference type="ChEBI" id="CHEBI:28938"/>
        <dbReference type="EC" id="3.5.4.5"/>
    </reaction>
</comment>
<protein>
    <recommendedName>
        <fullName evidence="5 12">Cytidine deaminase</fullName>
        <ecNumber evidence="4 12">3.5.4.5</ecNumber>
    </recommendedName>
    <alternativeName>
        <fullName evidence="9 12">Cytidine aminohydrolase</fullName>
    </alternativeName>
</protein>
<dbReference type="Proteomes" id="UP001597201">
    <property type="component" value="Unassembled WGS sequence"/>
</dbReference>
<evidence type="ECO:0000256" key="9">
    <source>
        <dbReference type="ARBA" id="ARBA00032005"/>
    </source>
</evidence>
<evidence type="ECO:0000256" key="7">
    <source>
        <dbReference type="ARBA" id="ARBA00022801"/>
    </source>
</evidence>
<evidence type="ECO:0000256" key="2">
    <source>
        <dbReference type="ARBA" id="ARBA00003949"/>
    </source>
</evidence>
<evidence type="ECO:0000256" key="11">
    <source>
        <dbReference type="ARBA" id="ARBA00049558"/>
    </source>
</evidence>
<dbReference type="Gene3D" id="3.40.140.10">
    <property type="entry name" value="Cytidine Deaminase, domain 2"/>
    <property type="match status" value="1"/>
</dbReference>
<dbReference type="PANTHER" id="PTHR11644:SF2">
    <property type="entry name" value="CYTIDINE DEAMINASE"/>
    <property type="match status" value="1"/>
</dbReference>
<dbReference type="CDD" id="cd01283">
    <property type="entry name" value="cytidine_deaminase"/>
    <property type="match status" value="1"/>
</dbReference>
<keyword evidence="15" id="KW-1185">Reference proteome</keyword>
<dbReference type="EMBL" id="JBHTMY010000004">
    <property type="protein sequence ID" value="MFD1316882.1"/>
    <property type="molecule type" value="Genomic_DNA"/>
</dbReference>
<dbReference type="PROSITE" id="PS00903">
    <property type="entry name" value="CYT_DCMP_DEAMINASES_1"/>
    <property type="match status" value="1"/>
</dbReference>
<keyword evidence="7 12" id="KW-0378">Hydrolase</keyword>
<gene>
    <name evidence="14" type="primary">cdd</name>
    <name evidence="14" type="ORF">ACFQ39_14745</name>
</gene>
<comment type="similarity">
    <text evidence="3 12">Belongs to the cytidine and deoxycytidylate deaminase family.</text>
</comment>
<dbReference type="InterPro" id="IPR002125">
    <property type="entry name" value="CMP_dCMP_dom"/>
</dbReference>
<dbReference type="InterPro" id="IPR016193">
    <property type="entry name" value="Cytidine_deaminase-like"/>
</dbReference>
<reference evidence="15" key="1">
    <citation type="journal article" date="2019" name="Int. J. Syst. Evol. Microbiol.">
        <title>The Global Catalogue of Microorganisms (GCM) 10K type strain sequencing project: providing services to taxonomists for standard genome sequencing and annotation.</title>
        <authorList>
            <consortium name="The Broad Institute Genomics Platform"/>
            <consortium name="The Broad Institute Genome Sequencing Center for Infectious Disease"/>
            <person name="Wu L."/>
            <person name="Ma J."/>
        </authorList>
    </citation>
    <scope>NUCLEOTIDE SEQUENCE [LARGE SCALE GENOMIC DNA]</scope>
    <source>
        <strain evidence="15">CCUG 61485</strain>
    </source>
</reference>
<evidence type="ECO:0000256" key="4">
    <source>
        <dbReference type="ARBA" id="ARBA00012783"/>
    </source>
</evidence>
<comment type="catalytic activity">
    <reaction evidence="10 12">
        <text>2'-deoxycytidine + H2O + H(+) = 2'-deoxyuridine + NH4(+)</text>
        <dbReference type="Rhea" id="RHEA:13433"/>
        <dbReference type="ChEBI" id="CHEBI:15377"/>
        <dbReference type="ChEBI" id="CHEBI:15378"/>
        <dbReference type="ChEBI" id="CHEBI:15698"/>
        <dbReference type="ChEBI" id="CHEBI:16450"/>
        <dbReference type="ChEBI" id="CHEBI:28938"/>
        <dbReference type="EC" id="3.5.4.5"/>
    </reaction>
</comment>
<evidence type="ECO:0000256" key="5">
    <source>
        <dbReference type="ARBA" id="ARBA00018266"/>
    </source>
</evidence>
<name>A0ABW3Y759_9FLAO</name>
<comment type="function">
    <text evidence="2 12">This enzyme scavenges exogenous and endogenous cytidine and 2'-deoxycytidine for UMP synthesis.</text>
</comment>
<dbReference type="InterPro" id="IPR016192">
    <property type="entry name" value="APOBEC/CMP_deaminase_Zn-bd"/>
</dbReference>
<keyword evidence="8 12" id="KW-0862">Zinc</keyword>
<evidence type="ECO:0000256" key="6">
    <source>
        <dbReference type="ARBA" id="ARBA00022723"/>
    </source>
</evidence>
<comment type="caution">
    <text evidence="14">The sequence shown here is derived from an EMBL/GenBank/DDBJ whole genome shotgun (WGS) entry which is preliminary data.</text>
</comment>